<evidence type="ECO:0000313" key="1">
    <source>
        <dbReference type="EMBL" id="ADB40292.1"/>
    </source>
</evidence>
<dbReference type="eggNOG" id="ENOG50310RY">
    <property type="taxonomic scope" value="Bacteria"/>
</dbReference>
<dbReference type="Gene3D" id="2.60.40.2340">
    <property type="match status" value="1"/>
</dbReference>
<gene>
    <name evidence="1" type="ordered locus">Slin_4310</name>
</gene>
<dbReference type="Proteomes" id="UP000002028">
    <property type="component" value="Chromosome"/>
</dbReference>
<reference evidence="1 2" key="1">
    <citation type="journal article" date="2010" name="Stand. Genomic Sci.">
        <title>Complete genome sequence of Spirosoma linguale type strain (1).</title>
        <authorList>
            <person name="Lail K."/>
            <person name="Sikorski J."/>
            <person name="Saunders E."/>
            <person name="Lapidus A."/>
            <person name="Glavina Del Rio T."/>
            <person name="Copeland A."/>
            <person name="Tice H."/>
            <person name="Cheng J.-F."/>
            <person name="Lucas S."/>
            <person name="Nolan M."/>
            <person name="Bruce D."/>
            <person name="Goodwin L."/>
            <person name="Pitluck S."/>
            <person name="Ivanova N."/>
            <person name="Mavromatis K."/>
            <person name="Ovchinnikova G."/>
            <person name="Pati A."/>
            <person name="Chen A."/>
            <person name="Palaniappan K."/>
            <person name="Land M."/>
            <person name="Hauser L."/>
            <person name="Chang Y.-J."/>
            <person name="Jeffries C.D."/>
            <person name="Chain P."/>
            <person name="Brettin T."/>
            <person name="Detter J.C."/>
            <person name="Schuetze A."/>
            <person name="Rohde M."/>
            <person name="Tindall B.J."/>
            <person name="Goeker M."/>
            <person name="Bristow J."/>
            <person name="Eisen J.A."/>
            <person name="Markowitz V."/>
            <person name="Hugenholtz P."/>
            <person name="Kyrpides N.C."/>
            <person name="Klenk H.-P."/>
            <person name="Chen F."/>
        </authorList>
    </citation>
    <scope>NUCLEOTIDE SEQUENCE [LARGE SCALE GENOMIC DNA]</scope>
    <source>
        <strain evidence="2">ATCC 33905 / DSM 74 / LMG 10896 / Claus 1</strain>
    </source>
</reference>
<name>D2QLK2_SPILD</name>
<evidence type="ECO:0008006" key="3">
    <source>
        <dbReference type="Google" id="ProtNLM"/>
    </source>
</evidence>
<dbReference type="AlphaFoldDB" id="D2QLK2"/>
<evidence type="ECO:0000313" key="2">
    <source>
        <dbReference type="Proteomes" id="UP000002028"/>
    </source>
</evidence>
<proteinExistence type="predicted"/>
<sequence length="393" mass="43110">MGVCLAGLFIWQCHNRELVPATNTLLAISFENANVLTTTPDETTNTWTLTVPYLTNLKILKPTITLTPGASVVPRSGEIQDFTKIVLYTITDSNGQKRVYQIRVQPEGQPVPQLTGRSADSLEAGQTLRLMGHSFGSFGPDVRVIATGPDNLTTALVSSLLDSTQVQIDLPISLTPGRYRLSLTVRNLPSSTSEWVEVQYPAPQFTQLTQHNLRAGDTLQVAGLYVKPEAYRYAVLVSKGGQQQLLEAVKPIVNGFSVRLGADLPAGRYRVQLLNRSTNKISRDTTLALQVYERAKPFLTGIEAAKPTYKPGESVRLIATQFEALPTRFYQLQLTGGVRSYTVNGIYEASSQRLILTLPTTATKGTYSLGVRLLDTTGQLLYSFDTDQSITIL</sequence>
<accession>D2QLK2</accession>
<dbReference type="STRING" id="504472.Slin_4310"/>
<dbReference type="EMBL" id="CP001769">
    <property type="protein sequence ID" value="ADB40292.1"/>
    <property type="molecule type" value="Genomic_DNA"/>
</dbReference>
<dbReference type="KEGG" id="sli:Slin_4310"/>
<keyword evidence="2" id="KW-1185">Reference proteome</keyword>
<protein>
    <recommendedName>
        <fullName evidence="3">DUF5018 domain-containing protein</fullName>
    </recommendedName>
</protein>
<dbReference type="HOGENOM" id="CLU_701896_0_0_10"/>
<organism evidence="1 2">
    <name type="scientific">Spirosoma linguale (strain ATCC 33905 / DSM 74 / LMG 10896 / Claus 1)</name>
    <dbReference type="NCBI Taxonomy" id="504472"/>
    <lineage>
        <taxon>Bacteria</taxon>
        <taxon>Pseudomonadati</taxon>
        <taxon>Bacteroidota</taxon>
        <taxon>Cytophagia</taxon>
        <taxon>Cytophagales</taxon>
        <taxon>Cytophagaceae</taxon>
        <taxon>Spirosoma</taxon>
    </lineage>
</organism>